<dbReference type="Pfam" id="PF25917">
    <property type="entry name" value="BSH_RND"/>
    <property type="match status" value="1"/>
</dbReference>
<evidence type="ECO:0000313" key="6">
    <source>
        <dbReference type="EMBL" id="MFK4446348.1"/>
    </source>
</evidence>
<dbReference type="InterPro" id="IPR050393">
    <property type="entry name" value="MFP_Efflux_Pump"/>
</dbReference>
<evidence type="ECO:0000256" key="3">
    <source>
        <dbReference type="SAM" id="Phobius"/>
    </source>
</evidence>
<sequence>MTAAHSTDAGKQRPRTWPAMLLIVLAVIALIAVIWRVDTVPRTDDAYAYADTIGVSPEVSGKIVTLAVRNNQAVKQGDLLFEIDPRPYQFALQRAQAALAQLDAQIPLTQRTVNAQGFSADAAKSAVVRAQTAARQAGDTLARMEPLIGKGYISADELERARSTQRSALAELAAAQAQAREAQAAVSSVAALVAQRGVLTAEIATAQLNLEYATVRAPFDGRVVELRTSIGQLVSAQKPVFTLIDTRHWYVVANFRENELGNIRPGTRATVYLMSNTRIRFSGSVDSIGFGVDPQDGGGTANGLPNIQRSINWVHVAQRFPVKILIDHPDPRMFRIGTSAVAVLQPERREDSDNRNNHATPNGAPS</sequence>
<dbReference type="Pfam" id="PF25963">
    <property type="entry name" value="Beta-barrel_AAEA"/>
    <property type="match status" value="1"/>
</dbReference>
<feature type="transmembrane region" description="Helical" evidence="3">
    <location>
        <begin position="16"/>
        <end position="35"/>
    </location>
</feature>
<proteinExistence type="predicted"/>
<evidence type="ECO:0000256" key="2">
    <source>
        <dbReference type="SAM" id="MobiDB-lite"/>
    </source>
</evidence>
<evidence type="ECO:0000313" key="7">
    <source>
        <dbReference type="Proteomes" id="UP001620514"/>
    </source>
</evidence>
<keyword evidence="7" id="KW-1185">Reference proteome</keyword>
<dbReference type="NCBIfam" id="NF007785">
    <property type="entry name" value="PRK10476.1"/>
    <property type="match status" value="1"/>
</dbReference>
<feature type="domain" description="p-hydroxybenzoic acid efflux pump subunit AaeA-like beta-barrel" evidence="5">
    <location>
        <begin position="249"/>
        <end position="343"/>
    </location>
</feature>
<name>A0ABW8MRR7_9BURK</name>
<dbReference type="Gene3D" id="2.40.50.100">
    <property type="match status" value="1"/>
</dbReference>
<dbReference type="EMBL" id="JBIYDN010000025">
    <property type="protein sequence ID" value="MFK4446348.1"/>
    <property type="molecule type" value="Genomic_DNA"/>
</dbReference>
<feature type="compositionally biased region" description="Polar residues" evidence="2">
    <location>
        <begin position="357"/>
        <end position="366"/>
    </location>
</feature>
<feature type="compositionally biased region" description="Basic and acidic residues" evidence="2">
    <location>
        <begin position="346"/>
        <end position="356"/>
    </location>
</feature>
<feature type="region of interest" description="Disordered" evidence="2">
    <location>
        <begin position="346"/>
        <end position="366"/>
    </location>
</feature>
<dbReference type="Gene3D" id="1.10.287.470">
    <property type="entry name" value="Helix hairpin bin"/>
    <property type="match status" value="2"/>
</dbReference>
<keyword evidence="3" id="KW-1133">Transmembrane helix</keyword>
<dbReference type="RefSeq" id="WP_404611265.1">
    <property type="nucleotide sequence ID" value="NZ_JBIYDN010000025.1"/>
</dbReference>
<comment type="caution">
    <text evidence="6">The sequence shown here is derived from an EMBL/GenBank/DDBJ whole genome shotgun (WGS) entry which is preliminary data.</text>
</comment>
<evidence type="ECO:0000259" key="5">
    <source>
        <dbReference type="Pfam" id="PF25963"/>
    </source>
</evidence>
<feature type="domain" description="Multidrug resistance protein MdtA-like barrel-sandwich hybrid" evidence="4">
    <location>
        <begin position="52"/>
        <end position="244"/>
    </location>
</feature>
<dbReference type="Proteomes" id="UP001620514">
    <property type="component" value="Unassembled WGS sequence"/>
</dbReference>
<dbReference type="InterPro" id="IPR058625">
    <property type="entry name" value="MdtA-like_BSH"/>
</dbReference>
<dbReference type="PANTHER" id="PTHR30367:SF1">
    <property type="entry name" value="MULTIDRUG RESISTANCE PROTEIN MDTN"/>
    <property type="match status" value="1"/>
</dbReference>
<protein>
    <submittedName>
        <fullName evidence="6">Multidrug efflux system membrane fusion protein</fullName>
    </submittedName>
</protein>
<keyword evidence="1" id="KW-0175">Coiled coil</keyword>
<gene>
    <name evidence="6" type="ORF">ABH943_006380</name>
</gene>
<dbReference type="SUPFAM" id="SSF111369">
    <property type="entry name" value="HlyD-like secretion proteins"/>
    <property type="match status" value="2"/>
</dbReference>
<organism evidence="6 7">
    <name type="scientific">Caballeronia udeis</name>
    <dbReference type="NCBI Taxonomy" id="1232866"/>
    <lineage>
        <taxon>Bacteria</taxon>
        <taxon>Pseudomonadati</taxon>
        <taxon>Pseudomonadota</taxon>
        <taxon>Betaproteobacteria</taxon>
        <taxon>Burkholderiales</taxon>
        <taxon>Burkholderiaceae</taxon>
        <taxon>Caballeronia</taxon>
    </lineage>
</organism>
<evidence type="ECO:0000259" key="4">
    <source>
        <dbReference type="Pfam" id="PF25917"/>
    </source>
</evidence>
<feature type="coiled-coil region" evidence="1">
    <location>
        <begin position="155"/>
        <end position="185"/>
    </location>
</feature>
<evidence type="ECO:0000256" key="1">
    <source>
        <dbReference type="SAM" id="Coils"/>
    </source>
</evidence>
<dbReference type="Gene3D" id="2.40.30.170">
    <property type="match status" value="1"/>
</dbReference>
<reference evidence="6 7" key="2">
    <citation type="submission" date="2024-11" db="EMBL/GenBank/DDBJ databases">
        <title>Using genomics to understand microbial adaptation to soil warming.</title>
        <authorList>
            <person name="Deangelis K.M. PhD."/>
        </authorList>
    </citation>
    <scope>NUCLEOTIDE SEQUENCE [LARGE SCALE GENOMIC DNA]</scope>
    <source>
        <strain evidence="6 7">GAS97</strain>
    </source>
</reference>
<accession>A0ABW8MRR7</accession>
<keyword evidence="3" id="KW-0812">Transmembrane</keyword>
<dbReference type="PANTHER" id="PTHR30367">
    <property type="entry name" value="P-HYDROXYBENZOIC ACID EFFLUX PUMP SUBUNIT AAEA-RELATED"/>
    <property type="match status" value="1"/>
</dbReference>
<dbReference type="InterPro" id="IPR058634">
    <property type="entry name" value="AaeA-lik-b-barrel"/>
</dbReference>
<reference evidence="6 7" key="1">
    <citation type="submission" date="2024-10" db="EMBL/GenBank/DDBJ databases">
        <authorList>
            <person name="Deangelis K."/>
            <person name="Huntemann M."/>
            <person name="Clum A."/>
            <person name="Wang J."/>
            <person name="Palaniappan K."/>
            <person name="Ritter S."/>
            <person name="Chen I.-M."/>
            <person name="Stamatis D."/>
            <person name="Reddy T."/>
            <person name="O'Malley R."/>
            <person name="Daum C."/>
            <person name="Ng V."/>
            <person name="Ivanova N."/>
            <person name="Kyrpides N."/>
            <person name="Woyke T."/>
        </authorList>
    </citation>
    <scope>NUCLEOTIDE SEQUENCE [LARGE SCALE GENOMIC DNA]</scope>
    <source>
        <strain evidence="6 7">GAS97</strain>
    </source>
</reference>
<keyword evidence="3" id="KW-0472">Membrane</keyword>